<organism evidence="3 4">
    <name type="scientific">Arenibacter arenosicollis</name>
    <dbReference type="NCBI Taxonomy" id="2762274"/>
    <lineage>
        <taxon>Bacteria</taxon>
        <taxon>Pseudomonadati</taxon>
        <taxon>Bacteroidota</taxon>
        <taxon>Flavobacteriia</taxon>
        <taxon>Flavobacteriales</taxon>
        <taxon>Flavobacteriaceae</taxon>
        <taxon>Arenibacter</taxon>
    </lineage>
</organism>
<dbReference type="RefSeq" id="WP_187587020.1">
    <property type="nucleotide sequence ID" value="NZ_JACLHY010000022.1"/>
</dbReference>
<dbReference type="EMBL" id="JACLHY010000022">
    <property type="protein sequence ID" value="MBC8769814.1"/>
    <property type="molecule type" value="Genomic_DNA"/>
</dbReference>
<feature type="domain" description="ASPIC/UnbV" evidence="2">
    <location>
        <begin position="516"/>
        <end position="583"/>
    </location>
</feature>
<dbReference type="Proteomes" id="UP000618952">
    <property type="component" value="Unassembled WGS sequence"/>
</dbReference>
<keyword evidence="4" id="KW-1185">Reference proteome</keyword>
<dbReference type="PANTHER" id="PTHR16026:SF0">
    <property type="entry name" value="CARTILAGE ACIDIC PROTEIN 1"/>
    <property type="match status" value="1"/>
</dbReference>
<dbReference type="SUPFAM" id="SSF69318">
    <property type="entry name" value="Integrin alpha N-terminal domain"/>
    <property type="match status" value="2"/>
</dbReference>
<dbReference type="PANTHER" id="PTHR16026">
    <property type="entry name" value="CARTILAGE ACIDIC PROTEIN 1"/>
    <property type="match status" value="1"/>
</dbReference>
<keyword evidence="1" id="KW-0732">Signal</keyword>
<protein>
    <submittedName>
        <fullName evidence="3">VCBS repeat-containing protein</fullName>
    </submittedName>
</protein>
<comment type="caution">
    <text evidence="3">The sequence shown here is derived from an EMBL/GenBank/DDBJ whole genome shotgun (WGS) entry which is preliminary data.</text>
</comment>
<dbReference type="PROSITE" id="PS51257">
    <property type="entry name" value="PROKAR_LIPOPROTEIN"/>
    <property type="match status" value="1"/>
</dbReference>
<evidence type="ECO:0000256" key="1">
    <source>
        <dbReference type="ARBA" id="ARBA00022729"/>
    </source>
</evidence>
<accession>A0ABR7QRW8</accession>
<dbReference type="InterPro" id="IPR028994">
    <property type="entry name" value="Integrin_alpha_N"/>
</dbReference>
<dbReference type="InterPro" id="IPR027039">
    <property type="entry name" value="Crtac1"/>
</dbReference>
<evidence type="ECO:0000313" key="3">
    <source>
        <dbReference type="EMBL" id="MBC8769814.1"/>
    </source>
</evidence>
<dbReference type="Pfam" id="PF07593">
    <property type="entry name" value="UnbV_ASPIC"/>
    <property type="match status" value="1"/>
</dbReference>
<gene>
    <name evidence="3" type="ORF">H4O18_17580</name>
</gene>
<name>A0ABR7QRW8_9FLAO</name>
<evidence type="ECO:0000313" key="4">
    <source>
        <dbReference type="Proteomes" id="UP000618952"/>
    </source>
</evidence>
<dbReference type="Pfam" id="PF13517">
    <property type="entry name" value="FG-GAP_3"/>
    <property type="match status" value="5"/>
</dbReference>
<dbReference type="Gene3D" id="2.130.10.130">
    <property type="entry name" value="Integrin alpha, N-terminal"/>
    <property type="match status" value="4"/>
</dbReference>
<proteinExistence type="predicted"/>
<sequence length="1095" mass="121302">MKHFVPVLILILFSACNGPEHEGTLFNLMASERTGITFVNKIQETEKLNYFTYPYLYMGGGTAVGDFNNDGFEDIFFTGNQVSNKLYINTGNLAFEDITENAGLTGDGRWYTGVSLVDINSDGWLDIYLSVAGLSGVRDNELYINNGDLTFTEAAAAYGIADKGYSYQGTFFDYDNDGDLDLLVINYSPTKFTAKPEYYKYKMEHINDFDSDHLYENVNGKFVDVTKESGLSNFGLTISASVTDFNNDGLQDIYLSNDFGSPDFLYLNNGNKTFREVSKQATTHTAMYSMGSDVADFDGDGLMDFIQLDMSPQDNFRSKTNMASMNIPLFWAQVDNGLHYQYMHNVLQLNSGIKKGIPQFSDISHITGMSSTDWSWSVLALDVDNDAKKDVFVTNGTRRDINNRDFFNNVNKGLAFASPEMLLEESKKIPSQAIANYLFINKGNLNFEDISDSAGIAQPSFSNGMAYGDLDNDGDLDLVINNIDQEAFVYENTASGKDNSNYLKILLKGDGSNLSGIGSRVKLITKEGTQTLDQMPMRGFQSTISNILHFGLGNTTTIDTLEVAWTDGTISLQINVPVNQTLTLNKEQAQGKMQANKNKGKTIFEGVDEIQGLSDFSHKENDFDDFEKQILLPHKMSQFGPAMTVADFNRDGLEDVFFGGSSGEKAALFFQNREGDFLEQENSYFERNKMHEDVDAISFDFDNDGDLDIYVVSGGNEFKPGHSNYKDLLYINNGQGIFTDGSYKLPESARSGSVVKPFDYDGDGDLDLFVGTRHLPHNYPFSEGSFIYENKGDHFEDVTMMIAAELTNAGMVTDAVWANINSDDQIDLVLVGEWMEPLVLLQNKEGSFKPANNGGLGLIDMAGWWFSIEQADIDNDGDIDLILGNLGENYKYQASVKKPFKVFAKDFNDSGSTDIVLSYPQGGDYYPVRGKQCSSEQLPELKVKFKDYNSFAKANIKTIYSDLGLSNALELNASTFSSYILINDKGSFSKLKMPSYAQISSINDILVEDFDNNGSKEVLLVGNLYASEVETTRNDASYGCLLAFDKGMENVMALKPAKSGLFIGGDAKKVGKIKIGGEFCVITATNNGSVTIHRY</sequence>
<dbReference type="InterPro" id="IPR011519">
    <property type="entry name" value="UnbV_ASPIC"/>
</dbReference>
<evidence type="ECO:0000259" key="2">
    <source>
        <dbReference type="Pfam" id="PF07593"/>
    </source>
</evidence>
<dbReference type="InterPro" id="IPR013517">
    <property type="entry name" value="FG-GAP"/>
</dbReference>
<reference evidence="3 4" key="1">
    <citation type="submission" date="2020-08" db="EMBL/GenBank/DDBJ databases">
        <title>Arenibacter gaetbuli sp. nov., isolated from a sand dune.</title>
        <authorList>
            <person name="Park S."/>
            <person name="Yoon J.-H."/>
        </authorList>
    </citation>
    <scope>NUCLEOTIDE SEQUENCE [LARGE SCALE GENOMIC DNA]</scope>
    <source>
        <strain evidence="3 4">BSSL-BM3</strain>
    </source>
</reference>